<accession>A0A8T6ZJ94</accession>
<dbReference type="PANTHER" id="PTHR30203:SF33">
    <property type="entry name" value="BLR4455 PROTEIN"/>
    <property type="match status" value="1"/>
</dbReference>
<sequence length="512" mass="53857">MCTLPRAKRTASSGTRGGPHRARARSALLVCAWLAAIAAFAATGLAGCAVGPDFTRPAQPRVDAYVRDGAPASFAAAGVTQTLRAGVAVRDDWWTQFGSRGIDAAVSDALTGNATLDAAEASLRHADHQLRAGAGVFYPQASAAAGASRQRYAPLRVGSGMAPSIFNLFTLSASISYAVDLWGGNRRFVEELAAQRDAQRYALEAAYLTIESNVVNTMIARAGWRDEIDATREMIGLLREQVRIAEVRARAGTAAYAAVLTLQNEQAALEATLPVLEQKRAQAADLLATLSGMLPAQWSAPELSLNEITLPADLPETVPSQLVRQRPDVLQAEALLHAASAQVGVATAAMLPNLTLSAGGALAGTSLASMGARAGQSWALAADVAAPLFEGGTLWYGRKAAQDAYDASRAQYRQTVLSAFAQVADVLYALEHDAGALEAQTRALAAAREALRLLRADYRAGTVDYLQILVADAQLHQAQIAWLEADAQRLQDTVALYAALGGGWGEAADGQR</sequence>
<dbReference type="Gene3D" id="2.20.200.10">
    <property type="entry name" value="Outer membrane efflux proteins (OEP)"/>
    <property type="match status" value="1"/>
</dbReference>
<dbReference type="GO" id="GO:0015562">
    <property type="term" value="F:efflux transmembrane transporter activity"/>
    <property type="evidence" value="ECO:0007669"/>
    <property type="project" value="InterPro"/>
</dbReference>
<keyword evidence="2" id="KW-1134">Transmembrane beta strand</keyword>
<organism evidence="5 6">
    <name type="scientific">Paraburkholderia sacchari</name>
    <dbReference type="NCBI Taxonomy" id="159450"/>
    <lineage>
        <taxon>Bacteria</taxon>
        <taxon>Pseudomonadati</taxon>
        <taxon>Pseudomonadota</taxon>
        <taxon>Betaproteobacteria</taxon>
        <taxon>Burkholderiales</taxon>
        <taxon>Burkholderiaceae</taxon>
        <taxon>Paraburkholderia</taxon>
    </lineage>
</organism>
<feature type="region of interest" description="Disordered" evidence="4">
    <location>
        <begin position="1"/>
        <end position="20"/>
    </location>
</feature>
<dbReference type="RefSeq" id="WP_084225698.1">
    <property type="nucleotide sequence ID" value="NZ_CADFGF010000012.1"/>
</dbReference>
<dbReference type="Pfam" id="PF02321">
    <property type="entry name" value="OEP"/>
    <property type="match status" value="2"/>
</dbReference>
<evidence type="ECO:0000256" key="4">
    <source>
        <dbReference type="SAM" id="MobiDB-lite"/>
    </source>
</evidence>
<proteinExistence type="inferred from homology"/>
<dbReference type="EMBL" id="JTDB02000009">
    <property type="protein sequence ID" value="NLP64583.1"/>
    <property type="molecule type" value="Genomic_DNA"/>
</dbReference>
<keyword evidence="2" id="KW-0449">Lipoprotein</keyword>
<protein>
    <submittedName>
        <fullName evidence="5">Efflux transporter outer membrane subunit</fullName>
    </submittedName>
</protein>
<evidence type="ECO:0000256" key="3">
    <source>
        <dbReference type="SAM" id="Coils"/>
    </source>
</evidence>
<evidence type="ECO:0000313" key="5">
    <source>
        <dbReference type="EMBL" id="NLP64583.1"/>
    </source>
</evidence>
<keyword evidence="2" id="KW-0564">Palmitate</keyword>
<dbReference type="InterPro" id="IPR010131">
    <property type="entry name" value="MdtP/NodT-like"/>
</dbReference>
<feature type="chain" id="PRO_5035969508" evidence="2">
    <location>
        <begin position="42"/>
        <end position="512"/>
    </location>
</feature>
<keyword evidence="2" id="KW-0812">Transmembrane</keyword>
<dbReference type="NCBIfam" id="TIGR01845">
    <property type="entry name" value="outer_NodT"/>
    <property type="match status" value="1"/>
</dbReference>
<keyword evidence="6" id="KW-1185">Reference proteome</keyword>
<dbReference type="SUPFAM" id="SSF56954">
    <property type="entry name" value="Outer membrane efflux proteins (OEP)"/>
    <property type="match status" value="1"/>
</dbReference>
<dbReference type="GO" id="GO:0005886">
    <property type="term" value="C:plasma membrane"/>
    <property type="evidence" value="ECO:0007669"/>
    <property type="project" value="UniProtKB-SubCell"/>
</dbReference>
<comment type="subcellular location">
    <subcellularLocation>
        <location evidence="2">Cell membrane</location>
        <topology evidence="2">Lipid-anchor</topology>
    </subcellularLocation>
</comment>
<comment type="similarity">
    <text evidence="1 2">Belongs to the outer membrane factor (OMF) (TC 1.B.17) family.</text>
</comment>
<evidence type="ECO:0000256" key="1">
    <source>
        <dbReference type="ARBA" id="ARBA00007613"/>
    </source>
</evidence>
<evidence type="ECO:0000313" key="6">
    <source>
        <dbReference type="Proteomes" id="UP000030460"/>
    </source>
</evidence>
<dbReference type="InterPro" id="IPR003423">
    <property type="entry name" value="OMP_efflux"/>
</dbReference>
<feature type="signal peptide" evidence="2">
    <location>
        <begin position="1"/>
        <end position="41"/>
    </location>
</feature>
<gene>
    <name evidence="5" type="ORF">NH14_026195</name>
</gene>
<dbReference type="OrthoDB" id="9770517at2"/>
<evidence type="ECO:0000256" key="2">
    <source>
        <dbReference type="RuleBase" id="RU362097"/>
    </source>
</evidence>
<name>A0A8T6ZJ94_9BURK</name>
<dbReference type="Proteomes" id="UP000030460">
    <property type="component" value="Unassembled WGS sequence"/>
</dbReference>
<keyword evidence="2" id="KW-0472">Membrane</keyword>
<dbReference type="PANTHER" id="PTHR30203">
    <property type="entry name" value="OUTER MEMBRANE CATION EFFLUX PROTEIN"/>
    <property type="match status" value="1"/>
</dbReference>
<dbReference type="Gene3D" id="1.20.1600.10">
    <property type="entry name" value="Outer membrane efflux proteins (OEP)"/>
    <property type="match status" value="1"/>
</dbReference>
<keyword evidence="3" id="KW-0175">Coiled coil</keyword>
<reference evidence="5" key="1">
    <citation type="journal article" date="2015" name="Genome Announc.">
        <title>Draft Genome Sequence of the Polyhydroxyalkanoate-Producing Bacterium Burkholderia sacchari LMG 19450 Isolated from Brazilian Sugarcane Plantation Soil.</title>
        <authorList>
            <person name="Alexandrino P.M."/>
            <person name="Mendonca T.T."/>
            <person name="Guaman Bautista L.P."/>
            <person name="Cherix J."/>
            <person name="Lozano-Sakalauskas G.C."/>
            <person name="Fujita A."/>
            <person name="Ramos Filho E."/>
            <person name="Long P."/>
            <person name="Padilla G."/>
            <person name="Taciro M.K."/>
            <person name="Gomez J.G."/>
            <person name="Silva L.F."/>
        </authorList>
    </citation>
    <scope>NUCLEOTIDE SEQUENCE</scope>
    <source>
        <strain evidence="5">LMG 19450</strain>
    </source>
</reference>
<comment type="caution">
    <text evidence="5">The sequence shown here is derived from an EMBL/GenBank/DDBJ whole genome shotgun (WGS) entry which is preliminary data.</text>
</comment>
<dbReference type="AlphaFoldDB" id="A0A8T6ZJ94"/>
<keyword evidence="2" id="KW-0732">Signal</keyword>
<feature type="coiled-coil region" evidence="3">
    <location>
        <begin position="437"/>
        <end position="493"/>
    </location>
</feature>
<reference evidence="5" key="2">
    <citation type="submission" date="2020-04" db="EMBL/GenBank/DDBJ databases">
        <authorList>
            <person name="Alexandrino P."/>
            <person name="Mendonca T."/>
            <person name="Guaman L."/>
            <person name="Cherix J."/>
            <person name="Lozano-Sakalauskas G."/>
            <person name="Fujita A."/>
            <person name="Filho E.R."/>
            <person name="Long P."/>
            <person name="Padilla G."/>
            <person name="Taciro M.K."/>
            <person name="Gomez J.G."/>
            <person name="Silva L.F."/>
            <person name="Torres M."/>
        </authorList>
    </citation>
    <scope>NUCLEOTIDE SEQUENCE</scope>
    <source>
        <strain evidence="5">LMG 19450</strain>
    </source>
</reference>